<dbReference type="PANTHER" id="PTHR33121:SF70">
    <property type="entry name" value="SIGNALING PROTEIN YKOW"/>
    <property type="match status" value="1"/>
</dbReference>
<dbReference type="InterPro" id="IPR001633">
    <property type="entry name" value="EAL_dom"/>
</dbReference>
<dbReference type="EMBL" id="AUZY01007234">
    <property type="protein sequence ID" value="EQD50639.1"/>
    <property type="molecule type" value="Genomic_DNA"/>
</dbReference>
<dbReference type="CDD" id="cd01948">
    <property type="entry name" value="EAL"/>
    <property type="match status" value="1"/>
</dbReference>
<gene>
    <name evidence="3" type="ORF">B1B_11169</name>
</gene>
<feature type="domain" description="EAL" evidence="2">
    <location>
        <begin position="1"/>
        <end position="125"/>
    </location>
</feature>
<dbReference type="Gene3D" id="3.20.20.450">
    <property type="entry name" value="EAL domain"/>
    <property type="match status" value="1"/>
</dbReference>
<reference evidence="3" key="2">
    <citation type="journal article" date="2014" name="ISME J.">
        <title>Microbial stratification in low pH oxic and suboxic macroscopic growths along an acid mine drainage.</title>
        <authorList>
            <person name="Mendez-Garcia C."/>
            <person name="Mesa V."/>
            <person name="Sprenger R.R."/>
            <person name="Richter M."/>
            <person name="Diez M.S."/>
            <person name="Solano J."/>
            <person name="Bargiela R."/>
            <person name="Golyshina O.V."/>
            <person name="Manteca A."/>
            <person name="Ramos J.L."/>
            <person name="Gallego J.R."/>
            <person name="Llorente I."/>
            <person name="Martins Dos Santos V.A."/>
            <person name="Jensen O.N."/>
            <person name="Pelaez A.I."/>
            <person name="Sanchez J."/>
            <person name="Ferrer M."/>
        </authorList>
    </citation>
    <scope>NUCLEOTIDE SEQUENCE</scope>
</reference>
<dbReference type="SMART" id="SM00052">
    <property type="entry name" value="EAL"/>
    <property type="match status" value="1"/>
</dbReference>
<evidence type="ECO:0000256" key="1">
    <source>
        <dbReference type="SAM" id="MobiDB-lite"/>
    </source>
</evidence>
<dbReference type="Pfam" id="PF00563">
    <property type="entry name" value="EAL"/>
    <property type="match status" value="1"/>
</dbReference>
<feature type="non-terminal residue" evidence="3">
    <location>
        <position position="1"/>
    </location>
</feature>
<dbReference type="InterPro" id="IPR035919">
    <property type="entry name" value="EAL_sf"/>
</dbReference>
<dbReference type="PROSITE" id="PS50883">
    <property type="entry name" value="EAL"/>
    <property type="match status" value="1"/>
</dbReference>
<dbReference type="InterPro" id="IPR050706">
    <property type="entry name" value="Cyclic-di-GMP_PDE-like"/>
</dbReference>
<dbReference type="AlphaFoldDB" id="T1BCB8"/>
<evidence type="ECO:0000313" key="3">
    <source>
        <dbReference type="EMBL" id="EQD50639.1"/>
    </source>
</evidence>
<sequence>RVTADEVGWMRRTADQLSEHGVRFSIDDFGTGTSPLRQVAAFPVSTLKIDRSFIQILGPTEDQNVLASAIIGMADRMGLDCVAKGVETSHQSRVLLQRGCNTAQGFFFGPPLLPSDVRSMLESAPGSAPGTGTPVGDAAPATA</sequence>
<protein>
    <submittedName>
        <fullName evidence="3">Diguanylate cyclase/phosphodiesterase</fullName>
    </submittedName>
</protein>
<dbReference type="SUPFAM" id="SSF141868">
    <property type="entry name" value="EAL domain-like"/>
    <property type="match status" value="1"/>
</dbReference>
<name>T1BCB8_9ZZZZ</name>
<comment type="caution">
    <text evidence="3">The sequence shown here is derived from an EMBL/GenBank/DDBJ whole genome shotgun (WGS) entry which is preliminary data.</text>
</comment>
<evidence type="ECO:0000259" key="2">
    <source>
        <dbReference type="PROSITE" id="PS50883"/>
    </source>
</evidence>
<organism evidence="3">
    <name type="scientific">mine drainage metagenome</name>
    <dbReference type="NCBI Taxonomy" id="410659"/>
    <lineage>
        <taxon>unclassified sequences</taxon>
        <taxon>metagenomes</taxon>
        <taxon>ecological metagenomes</taxon>
    </lineage>
</organism>
<dbReference type="GO" id="GO:0071111">
    <property type="term" value="F:cyclic-guanylate-specific phosphodiesterase activity"/>
    <property type="evidence" value="ECO:0007669"/>
    <property type="project" value="InterPro"/>
</dbReference>
<dbReference type="PANTHER" id="PTHR33121">
    <property type="entry name" value="CYCLIC DI-GMP PHOSPHODIESTERASE PDEF"/>
    <property type="match status" value="1"/>
</dbReference>
<proteinExistence type="predicted"/>
<feature type="region of interest" description="Disordered" evidence="1">
    <location>
        <begin position="118"/>
        <end position="143"/>
    </location>
</feature>
<reference evidence="3" key="1">
    <citation type="submission" date="2013-08" db="EMBL/GenBank/DDBJ databases">
        <authorList>
            <person name="Mendez C."/>
            <person name="Richter M."/>
            <person name="Ferrer M."/>
            <person name="Sanchez J."/>
        </authorList>
    </citation>
    <scope>NUCLEOTIDE SEQUENCE</scope>
</reference>
<accession>T1BCB8</accession>